<gene>
    <name evidence="2" type="ORF">K431DRAFT_303127</name>
</gene>
<protein>
    <submittedName>
        <fullName evidence="2">Uncharacterized protein</fullName>
    </submittedName>
</protein>
<proteinExistence type="predicted"/>
<feature type="compositionally biased region" description="Basic and acidic residues" evidence="1">
    <location>
        <begin position="68"/>
        <end position="78"/>
    </location>
</feature>
<name>A0A9P4QBL4_9PEZI</name>
<dbReference type="EMBL" id="MU003787">
    <property type="protein sequence ID" value="KAF2721819.1"/>
    <property type="molecule type" value="Genomic_DNA"/>
</dbReference>
<evidence type="ECO:0000313" key="3">
    <source>
        <dbReference type="Proteomes" id="UP000799441"/>
    </source>
</evidence>
<keyword evidence="3" id="KW-1185">Reference proteome</keyword>
<comment type="caution">
    <text evidence="2">The sequence shown here is derived from an EMBL/GenBank/DDBJ whole genome shotgun (WGS) entry which is preliminary data.</text>
</comment>
<dbReference type="Proteomes" id="UP000799441">
    <property type="component" value="Unassembled WGS sequence"/>
</dbReference>
<organism evidence="2 3">
    <name type="scientific">Polychaeton citri CBS 116435</name>
    <dbReference type="NCBI Taxonomy" id="1314669"/>
    <lineage>
        <taxon>Eukaryota</taxon>
        <taxon>Fungi</taxon>
        <taxon>Dikarya</taxon>
        <taxon>Ascomycota</taxon>
        <taxon>Pezizomycotina</taxon>
        <taxon>Dothideomycetes</taxon>
        <taxon>Dothideomycetidae</taxon>
        <taxon>Capnodiales</taxon>
        <taxon>Capnodiaceae</taxon>
        <taxon>Polychaeton</taxon>
    </lineage>
</organism>
<dbReference type="OrthoDB" id="4491390at2759"/>
<evidence type="ECO:0000313" key="2">
    <source>
        <dbReference type="EMBL" id="KAF2721819.1"/>
    </source>
</evidence>
<sequence length="562" mass="63404">MYATNSAKPHVDAWTSSDALLRLDEAEMEQRFPSGLSSSPSPWSAGGIGLAERSDVHTARNAYPTPFPEREASCDRESICTPSRLPGGLKRTNTRLPRDLERKQPGSRPAFRIHGSRKHERNDLDSTALIRSNSADRSVPITIPKLSQHRAHRQQLLNNVIVSAGPRSSLAVHTSTITYVRELDLSTPILQAALDSFMYGELAFRYSDAQSLSHAHAAYGSALSLLGRELFKPSSQTPPARRTAVLTAIMLLIYCTTFNEVEGARVKLQSQNASHAHIQGGIRYILSGQALPTSAYDWVLVQQLRHPSFWHSLFVGVPDPFASEEWMKAAEERDLLYSFCSADRSYMRLHDILQTLPGLYQRIGRLLNRKNRLDGALQLFQEAQRFREKLRAWVTEQIIDTGTIGYEVVPGATFPRFFAKFKDSLYKTTYGFGNVWAAIFYCTEWYACAVINTCMLDILKLKIFDEVMGSTEEASITQDQIKTSQHICCAMPYCFEHNITLPYYPPAFAFLQAKAIFAQQRMELESRWCEDAQGMFDVQPASLQWVIEGAKTPPFQKRQITD</sequence>
<accession>A0A9P4QBL4</accession>
<dbReference type="InterPro" id="IPR053178">
    <property type="entry name" value="Osmoadaptation_assoc"/>
</dbReference>
<dbReference type="PANTHER" id="PTHR38111">
    <property type="entry name" value="ZN(2)-C6 FUNGAL-TYPE DOMAIN-CONTAINING PROTEIN-RELATED"/>
    <property type="match status" value="1"/>
</dbReference>
<feature type="region of interest" description="Disordered" evidence="1">
    <location>
        <begin position="67"/>
        <end position="127"/>
    </location>
</feature>
<dbReference type="AlphaFoldDB" id="A0A9P4QBL4"/>
<evidence type="ECO:0000256" key="1">
    <source>
        <dbReference type="SAM" id="MobiDB-lite"/>
    </source>
</evidence>
<dbReference type="PANTHER" id="PTHR38111:SF2">
    <property type="entry name" value="FINGER DOMAIN PROTEIN, PUTATIVE (AFU_ORTHOLOGUE AFUA_1G01560)-RELATED"/>
    <property type="match status" value="1"/>
</dbReference>
<reference evidence="2" key="1">
    <citation type="journal article" date="2020" name="Stud. Mycol.">
        <title>101 Dothideomycetes genomes: a test case for predicting lifestyles and emergence of pathogens.</title>
        <authorList>
            <person name="Haridas S."/>
            <person name="Albert R."/>
            <person name="Binder M."/>
            <person name="Bloem J."/>
            <person name="Labutti K."/>
            <person name="Salamov A."/>
            <person name="Andreopoulos B."/>
            <person name="Baker S."/>
            <person name="Barry K."/>
            <person name="Bills G."/>
            <person name="Bluhm B."/>
            <person name="Cannon C."/>
            <person name="Castanera R."/>
            <person name="Culley D."/>
            <person name="Daum C."/>
            <person name="Ezra D."/>
            <person name="Gonzalez J."/>
            <person name="Henrissat B."/>
            <person name="Kuo A."/>
            <person name="Liang C."/>
            <person name="Lipzen A."/>
            <person name="Lutzoni F."/>
            <person name="Magnuson J."/>
            <person name="Mondo S."/>
            <person name="Nolan M."/>
            <person name="Ohm R."/>
            <person name="Pangilinan J."/>
            <person name="Park H.-J."/>
            <person name="Ramirez L."/>
            <person name="Alfaro M."/>
            <person name="Sun H."/>
            <person name="Tritt A."/>
            <person name="Yoshinaga Y."/>
            <person name="Zwiers L.-H."/>
            <person name="Turgeon B."/>
            <person name="Goodwin S."/>
            <person name="Spatafora J."/>
            <person name="Crous P."/>
            <person name="Grigoriev I."/>
        </authorList>
    </citation>
    <scope>NUCLEOTIDE SEQUENCE</scope>
    <source>
        <strain evidence="2">CBS 116435</strain>
    </source>
</reference>